<dbReference type="FunFam" id="3.40.50.1100:FF:000007">
    <property type="entry name" value="L-threonine dehydratase catabolic TdcB"/>
    <property type="match status" value="1"/>
</dbReference>
<evidence type="ECO:0000259" key="8">
    <source>
        <dbReference type="Pfam" id="PF00291"/>
    </source>
</evidence>
<dbReference type="Pfam" id="PF00291">
    <property type="entry name" value="PALP"/>
    <property type="match status" value="1"/>
</dbReference>
<comment type="similarity">
    <text evidence="2">Belongs to the serine/threonine dehydratase family.</text>
</comment>
<keyword evidence="3" id="KW-0663">Pyridoxal phosphate</keyword>
<evidence type="ECO:0000256" key="3">
    <source>
        <dbReference type="ARBA" id="ARBA00022898"/>
    </source>
</evidence>
<reference evidence="9 10" key="1">
    <citation type="submission" date="2015-04" db="EMBL/GenBank/DDBJ databases">
        <authorList>
            <person name="Syromyatnikov M.Y."/>
            <person name="Popov V.N."/>
        </authorList>
    </citation>
    <scope>NUCLEOTIDE SEQUENCE [LARGE SCALE GENOMIC DNA]</scope>
</reference>
<dbReference type="SUPFAM" id="SSF53686">
    <property type="entry name" value="Tryptophan synthase beta subunit-like PLP-dependent enzymes"/>
    <property type="match status" value="1"/>
</dbReference>
<dbReference type="GO" id="GO:0009097">
    <property type="term" value="P:isoleucine biosynthetic process"/>
    <property type="evidence" value="ECO:0007669"/>
    <property type="project" value="TreeGrafter"/>
</dbReference>
<evidence type="ECO:0000313" key="10">
    <source>
        <dbReference type="Proteomes" id="UP000183832"/>
    </source>
</evidence>
<dbReference type="InterPro" id="IPR001926">
    <property type="entry name" value="TrpB-like_PALP"/>
</dbReference>
<evidence type="ECO:0000313" key="9">
    <source>
        <dbReference type="EMBL" id="CRL07390.1"/>
    </source>
</evidence>
<evidence type="ECO:0000256" key="4">
    <source>
        <dbReference type="ARBA" id="ARBA00023239"/>
    </source>
</evidence>
<feature type="region of interest" description="Disordered" evidence="7">
    <location>
        <begin position="23"/>
        <end position="48"/>
    </location>
</feature>
<dbReference type="PANTHER" id="PTHR48078">
    <property type="entry name" value="THREONINE DEHYDRATASE, MITOCHONDRIAL-RELATED"/>
    <property type="match status" value="1"/>
</dbReference>
<keyword evidence="4" id="KW-0456">Lyase</keyword>
<organism evidence="9 10">
    <name type="scientific">Clunio marinus</name>
    <dbReference type="NCBI Taxonomy" id="568069"/>
    <lineage>
        <taxon>Eukaryota</taxon>
        <taxon>Metazoa</taxon>
        <taxon>Ecdysozoa</taxon>
        <taxon>Arthropoda</taxon>
        <taxon>Hexapoda</taxon>
        <taxon>Insecta</taxon>
        <taxon>Pterygota</taxon>
        <taxon>Neoptera</taxon>
        <taxon>Endopterygota</taxon>
        <taxon>Diptera</taxon>
        <taxon>Nematocera</taxon>
        <taxon>Chironomoidea</taxon>
        <taxon>Chironomidae</taxon>
        <taxon>Clunio</taxon>
    </lineage>
</organism>
<proteinExistence type="inferred from homology"/>
<evidence type="ECO:0000256" key="7">
    <source>
        <dbReference type="SAM" id="MobiDB-lite"/>
    </source>
</evidence>
<name>A0A1J1J7E7_9DIPT</name>
<dbReference type="GO" id="GO:0006567">
    <property type="term" value="P:L-threonine catabolic process"/>
    <property type="evidence" value="ECO:0007669"/>
    <property type="project" value="TreeGrafter"/>
</dbReference>
<dbReference type="GO" id="GO:0003941">
    <property type="term" value="F:L-serine ammonia-lyase activity"/>
    <property type="evidence" value="ECO:0007669"/>
    <property type="project" value="TreeGrafter"/>
</dbReference>
<comment type="cofactor">
    <cofactor evidence="1">
        <name>pyridoxal 5'-phosphate</name>
        <dbReference type="ChEBI" id="CHEBI:597326"/>
    </cofactor>
</comment>
<dbReference type="InterPro" id="IPR050147">
    <property type="entry name" value="Ser/Thr_Dehydratase"/>
</dbReference>
<dbReference type="EMBL" id="CVRI01000070">
    <property type="protein sequence ID" value="CRL07390.1"/>
    <property type="molecule type" value="Genomic_DNA"/>
</dbReference>
<evidence type="ECO:0000256" key="5">
    <source>
        <dbReference type="ARBA" id="ARBA00041766"/>
    </source>
</evidence>
<dbReference type="GO" id="GO:0004794">
    <property type="term" value="F:threonine deaminase activity"/>
    <property type="evidence" value="ECO:0007669"/>
    <property type="project" value="TreeGrafter"/>
</dbReference>
<dbReference type="CDD" id="cd04886">
    <property type="entry name" value="ACT_ThrD-II-like"/>
    <property type="match status" value="1"/>
</dbReference>
<protein>
    <recommendedName>
        <fullName evidence="5">L-serine deaminase</fullName>
    </recommendedName>
    <alternativeName>
        <fullName evidence="6">L-threonine dehydratase</fullName>
    </alternativeName>
</protein>
<dbReference type="OrthoDB" id="4418812at2759"/>
<dbReference type="PANTHER" id="PTHR48078:SF19">
    <property type="entry name" value="ACT DOMAIN-CONTAINING PROTEIN"/>
    <property type="match status" value="1"/>
</dbReference>
<dbReference type="STRING" id="568069.A0A1J1J7E7"/>
<dbReference type="GO" id="GO:0006565">
    <property type="term" value="P:L-serine catabolic process"/>
    <property type="evidence" value="ECO:0007669"/>
    <property type="project" value="TreeGrafter"/>
</dbReference>
<dbReference type="AlphaFoldDB" id="A0A1J1J7E7"/>
<dbReference type="InterPro" id="IPR044561">
    <property type="entry name" value="ACT_ThrD-II-like"/>
</dbReference>
<dbReference type="Gene3D" id="3.40.50.1100">
    <property type="match status" value="2"/>
</dbReference>
<sequence>MVEDKIIDKAPVTLKEQKVNDVKIKNSLNSESDKATQPPESAAETVLDPSCDEKNPRIISFQDVCQAAFMIKGGIDFTPCRRSHLSEQSGIEIFLKKEFQQYTGSFKERGARNFLLHLTPEQKKNGVVSASLGNHALGLSYHGMKLKIPVTVVMPKEAPIMKVQKCRSFGAHVLIQGEDMAAAKKIAMEISRDKKTPYVNGYDHPLIISGQGTIGLEIVEQCEGADAIVVPVGGGGLIAGIATAIKTLSPQTKIIGVESNKCPSFSKALQHGGPVYTPNLATLADGLAVPKVGCNAYATVKPLLDRMIVVKEEWIALAILRLVEMEKCVVEGAGAAGLAAILAGQLDEFKGKKVVLLVCGGNIDTTTFGRCLERGLAAEGRLMKFNVTVSDRPGGITELCRLISSIGVTIKDIMHERAWLKDIYCVEVKCVVETADFDHSQQLKKKLMENYKNVFFNEPSFAIHKSAAF</sequence>
<evidence type="ECO:0000256" key="2">
    <source>
        <dbReference type="ARBA" id="ARBA00010869"/>
    </source>
</evidence>
<evidence type="ECO:0000256" key="6">
    <source>
        <dbReference type="ARBA" id="ARBA00042605"/>
    </source>
</evidence>
<gene>
    <name evidence="9" type="ORF">CLUMA_CG020364</name>
</gene>
<dbReference type="Proteomes" id="UP000183832">
    <property type="component" value="Unassembled WGS sequence"/>
</dbReference>
<keyword evidence="10" id="KW-1185">Reference proteome</keyword>
<accession>A0A1J1J7E7</accession>
<evidence type="ECO:0000256" key="1">
    <source>
        <dbReference type="ARBA" id="ARBA00001933"/>
    </source>
</evidence>
<dbReference type="CDD" id="cd01562">
    <property type="entry name" value="Thr-dehyd"/>
    <property type="match status" value="1"/>
</dbReference>
<dbReference type="InterPro" id="IPR036052">
    <property type="entry name" value="TrpB-like_PALP_sf"/>
</dbReference>
<feature type="domain" description="Tryptophan synthase beta chain-like PALP" evidence="8">
    <location>
        <begin position="73"/>
        <end position="360"/>
    </location>
</feature>